<dbReference type="Proteomes" id="UP000318053">
    <property type="component" value="Unassembled WGS sequence"/>
</dbReference>
<reference evidence="1 2" key="1">
    <citation type="submission" date="2019-02" db="EMBL/GenBank/DDBJ databases">
        <title>Deep-cultivation of Planctomycetes and their phenomic and genomic characterization uncovers novel biology.</title>
        <authorList>
            <person name="Wiegand S."/>
            <person name="Jogler M."/>
            <person name="Boedeker C."/>
            <person name="Pinto D."/>
            <person name="Vollmers J."/>
            <person name="Rivas-Marin E."/>
            <person name="Kohn T."/>
            <person name="Peeters S.H."/>
            <person name="Heuer A."/>
            <person name="Rast P."/>
            <person name="Oberbeckmann S."/>
            <person name="Bunk B."/>
            <person name="Jeske O."/>
            <person name="Meyerdierks A."/>
            <person name="Storesund J.E."/>
            <person name="Kallscheuer N."/>
            <person name="Luecker S."/>
            <person name="Lage O.M."/>
            <person name="Pohl T."/>
            <person name="Merkel B.J."/>
            <person name="Hornburger P."/>
            <person name="Mueller R.-W."/>
            <person name="Bruemmer F."/>
            <person name="Labrenz M."/>
            <person name="Spormann A.M."/>
            <person name="Op Den Camp H."/>
            <person name="Overmann J."/>
            <person name="Amann R."/>
            <person name="Jetten M.S.M."/>
            <person name="Mascher T."/>
            <person name="Medema M.H."/>
            <person name="Devos D.P."/>
            <person name="Kaster A.-K."/>
            <person name="Ovreas L."/>
            <person name="Rohde M."/>
            <person name="Galperin M.Y."/>
            <person name="Jogler C."/>
        </authorList>
    </citation>
    <scope>NUCLEOTIDE SEQUENCE [LARGE SCALE GENOMIC DNA]</scope>
    <source>
        <strain evidence="1 2">CA85</strain>
    </source>
</reference>
<accession>A0A5C5WND4</accession>
<keyword evidence="2" id="KW-1185">Reference proteome</keyword>
<gene>
    <name evidence="1" type="ORF">CA85_51060</name>
</gene>
<comment type="caution">
    <text evidence="1">The sequence shown here is derived from an EMBL/GenBank/DDBJ whole genome shotgun (WGS) entry which is preliminary data.</text>
</comment>
<organism evidence="1 2">
    <name type="scientific">Allorhodopirellula solitaria</name>
    <dbReference type="NCBI Taxonomy" id="2527987"/>
    <lineage>
        <taxon>Bacteria</taxon>
        <taxon>Pseudomonadati</taxon>
        <taxon>Planctomycetota</taxon>
        <taxon>Planctomycetia</taxon>
        <taxon>Pirellulales</taxon>
        <taxon>Pirellulaceae</taxon>
        <taxon>Allorhodopirellula</taxon>
    </lineage>
</organism>
<evidence type="ECO:0000313" key="1">
    <source>
        <dbReference type="EMBL" id="TWT52138.1"/>
    </source>
</evidence>
<name>A0A5C5WND4_9BACT</name>
<evidence type="ECO:0000313" key="2">
    <source>
        <dbReference type="Proteomes" id="UP000318053"/>
    </source>
</evidence>
<protein>
    <submittedName>
        <fullName evidence="1">Uncharacterized protein</fullName>
    </submittedName>
</protein>
<proteinExistence type="predicted"/>
<dbReference type="EMBL" id="SJPK01000032">
    <property type="protein sequence ID" value="TWT52138.1"/>
    <property type="molecule type" value="Genomic_DNA"/>
</dbReference>
<sequence length="51" mass="5786">MKLSGMRWKKEGGQQTMTLRCLLLSGVWDAVYENWLQSKPTVGDLTNLETA</sequence>
<dbReference type="AlphaFoldDB" id="A0A5C5WND4"/>